<dbReference type="AlphaFoldDB" id="A0A2J0KWW6"/>
<protein>
    <submittedName>
        <fullName evidence="3">UDP-N-acetyl-D-glucosamine dehydrogenase</fullName>
    </submittedName>
</protein>
<dbReference type="SUPFAM" id="SSF55347">
    <property type="entry name" value="Glyceraldehyde-3-phosphate dehydrogenase-like, C-terminal domain"/>
    <property type="match status" value="1"/>
</dbReference>
<dbReference type="Proteomes" id="UP000230052">
    <property type="component" value="Unassembled WGS sequence"/>
</dbReference>
<dbReference type="PANTHER" id="PTHR43377:SF1">
    <property type="entry name" value="BILIVERDIN REDUCTASE A"/>
    <property type="match status" value="1"/>
</dbReference>
<proteinExistence type="predicted"/>
<evidence type="ECO:0000313" key="3">
    <source>
        <dbReference type="EMBL" id="PIU42279.1"/>
    </source>
</evidence>
<name>A0A2J0KWW6_9BACT</name>
<dbReference type="GO" id="GO:0000166">
    <property type="term" value="F:nucleotide binding"/>
    <property type="evidence" value="ECO:0007669"/>
    <property type="project" value="InterPro"/>
</dbReference>
<dbReference type="PANTHER" id="PTHR43377">
    <property type="entry name" value="BILIVERDIN REDUCTASE A"/>
    <property type="match status" value="1"/>
</dbReference>
<dbReference type="InterPro" id="IPR000683">
    <property type="entry name" value="Gfo/Idh/MocA-like_OxRdtase_N"/>
</dbReference>
<evidence type="ECO:0000313" key="4">
    <source>
        <dbReference type="Proteomes" id="UP000230052"/>
    </source>
</evidence>
<dbReference type="InterPro" id="IPR036291">
    <property type="entry name" value="NAD(P)-bd_dom_sf"/>
</dbReference>
<gene>
    <name evidence="3" type="ORF">COS99_01370</name>
</gene>
<reference evidence="3 4" key="1">
    <citation type="submission" date="2017-09" db="EMBL/GenBank/DDBJ databases">
        <title>Depth-based differentiation of microbial function through sediment-hosted aquifers and enrichment of novel symbionts in the deep terrestrial subsurface.</title>
        <authorList>
            <person name="Probst A.J."/>
            <person name="Ladd B."/>
            <person name="Jarett J.K."/>
            <person name="Geller-Mcgrath D.E."/>
            <person name="Sieber C.M."/>
            <person name="Emerson J.B."/>
            <person name="Anantharaman K."/>
            <person name="Thomas B.C."/>
            <person name="Malmstrom R."/>
            <person name="Stieglmeier M."/>
            <person name="Klingl A."/>
            <person name="Woyke T."/>
            <person name="Ryan C.M."/>
            <person name="Banfield J.F."/>
        </authorList>
    </citation>
    <scope>NUCLEOTIDE SEQUENCE [LARGE SCALE GENOMIC DNA]</scope>
    <source>
        <strain evidence="3">CG07_land_8_20_14_0_80_42_15</strain>
    </source>
</reference>
<feature type="domain" description="GFO/IDH/MocA-like oxidoreductase" evidence="2">
    <location>
        <begin position="149"/>
        <end position="230"/>
    </location>
</feature>
<dbReference type="Pfam" id="PF22725">
    <property type="entry name" value="GFO_IDH_MocA_C3"/>
    <property type="match status" value="1"/>
</dbReference>
<dbReference type="Gene3D" id="3.30.360.10">
    <property type="entry name" value="Dihydrodipicolinate Reductase, domain 2"/>
    <property type="match status" value="1"/>
</dbReference>
<sequence length="304" mass="34351">MEKVRIGVIGVGSLGVHHARIYSRLDGVELVGVCDINVKKANQIARKYRTQAFTRYKDLFGKVNGVSIVTPTNTHAEVGKAFLEQGVHILVEKPITKTLEDADELLKKARDKNLIIQVGHVERFNAGIRAIKSIINKPVFIECHRLSLFKKRSLDIGVVLDLMIHDIDIILDLVNSKVVKMDALGVKILTLHEDLANVRLQFENGTISNITASRVANKTMRKIRIFQEDAYISLDYEKQEAYIYRKAGSKITRKKIRIKKEESLLSELKAFVDCVKNNEKPLVSGEEAREALRMALEITKQINP</sequence>
<comment type="caution">
    <text evidence="3">The sequence shown here is derived from an EMBL/GenBank/DDBJ whole genome shotgun (WGS) entry which is preliminary data.</text>
</comment>
<dbReference type="EMBL" id="PEWV01000013">
    <property type="protein sequence ID" value="PIU42279.1"/>
    <property type="molecule type" value="Genomic_DNA"/>
</dbReference>
<evidence type="ECO:0000259" key="1">
    <source>
        <dbReference type="Pfam" id="PF01408"/>
    </source>
</evidence>
<dbReference type="InterPro" id="IPR051450">
    <property type="entry name" value="Gfo/Idh/MocA_Oxidoreductases"/>
</dbReference>
<dbReference type="Gene3D" id="3.40.50.720">
    <property type="entry name" value="NAD(P)-binding Rossmann-like Domain"/>
    <property type="match status" value="1"/>
</dbReference>
<evidence type="ECO:0000259" key="2">
    <source>
        <dbReference type="Pfam" id="PF22725"/>
    </source>
</evidence>
<feature type="domain" description="Gfo/Idh/MocA-like oxidoreductase N-terminal" evidence="1">
    <location>
        <begin position="4"/>
        <end position="120"/>
    </location>
</feature>
<dbReference type="SUPFAM" id="SSF51735">
    <property type="entry name" value="NAD(P)-binding Rossmann-fold domains"/>
    <property type="match status" value="1"/>
</dbReference>
<dbReference type="Pfam" id="PF01408">
    <property type="entry name" value="GFO_IDH_MocA"/>
    <property type="match status" value="1"/>
</dbReference>
<dbReference type="InterPro" id="IPR055170">
    <property type="entry name" value="GFO_IDH_MocA-like_dom"/>
</dbReference>
<organism evidence="3 4">
    <name type="scientific">Candidatus Aquitaenariimonas noxiae</name>
    <dbReference type="NCBI Taxonomy" id="1974741"/>
    <lineage>
        <taxon>Bacteria</taxon>
        <taxon>Pseudomonadati</taxon>
        <taxon>Candidatus Omnitrophota</taxon>
        <taxon>Candidatus Aquitaenariimonas</taxon>
    </lineage>
</organism>
<accession>A0A2J0KWW6</accession>